<keyword evidence="3 5" id="KW-0067">ATP-binding</keyword>
<reference evidence="5 6" key="1">
    <citation type="submission" date="2019-06" db="EMBL/GenBank/DDBJ databases">
        <title>Desulfobotulus mexicanus sp. nov., a novel sulfate-reducing bacterium isolated from the sediment of an alkaline crater lake in Mexico.</title>
        <authorList>
            <person name="Hirschler-Rea A."/>
        </authorList>
    </citation>
    <scope>NUCLEOTIDE SEQUENCE [LARGE SCALE GENOMIC DNA]</scope>
    <source>
        <strain evidence="5 6">PAR22N</strain>
    </source>
</reference>
<dbReference type="PROSITE" id="PS00211">
    <property type="entry name" value="ABC_TRANSPORTER_1"/>
    <property type="match status" value="1"/>
</dbReference>
<dbReference type="GO" id="GO:0016887">
    <property type="term" value="F:ATP hydrolysis activity"/>
    <property type="evidence" value="ECO:0007669"/>
    <property type="project" value="InterPro"/>
</dbReference>
<dbReference type="PROSITE" id="PS50893">
    <property type="entry name" value="ABC_TRANSPORTER_2"/>
    <property type="match status" value="1"/>
</dbReference>
<gene>
    <name evidence="5" type="ORF">FIM25_00240</name>
</gene>
<dbReference type="Pfam" id="PF08402">
    <property type="entry name" value="TOBE_2"/>
    <property type="match status" value="1"/>
</dbReference>
<evidence type="ECO:0000313" key="5">
    <source>
        <dbReference type="EMBL" id="TYT76020.1"/>
    </source>
</evidence>
<evidence type="ECO:0000313" key="6">
    <source>
        <dbReference type="Proteomes" id="UP000321899"/>
    </source>
</evidence>
<dbReference type="PANTHER" id="PTHR42781:SF4">
    <property type="entry name" value="SPERMIDINE_PUTRESCINE IMPORT ATP-BINDING PROTEIN POTA"/>
    <property type="match status" value="1"/>
</dbReference>
<feature type="domain" description="ABC transporter" evidence="4">
    <location>
        <begin position="5"/>
        <end position="235"/>
    </location>
</feature>
<dbReference type="Pfam" id="PF00005">
    <property type="entry name" value="ABC_tran"/>
    <property type="match status" value="1"/>
</dbReference>
<dbReference type="SMART" id="SM00382">
    <property type="entry name" value="AAA"/>
    <property type="match status" value="1"/>
</dbReference>
<dbReference type="PANTHER" id="PTHR42781">
    <property type="entry name" value="SPERMIDINE/PUTRESCINE IMPORT ATP-BINDING PROTEIN POTA"/>
    <property type="match status" value="1"/>
</dbReference>
<dbReference type="GO" id="GO:0022857">
    <property type="term" value="F:transmembrane transporter activity"/>
    <property type="evidence" value="ECO:0007669"/>
    <property type="project" value="InterPro"/>
</dbReference>
<sequence length="360" mass="39506">MKSLLEVENIEKWHGLLKTLDGISLCLEEGEILTLLGPSGGGKTTLLRILAGLENPDRGRICLDGRDLAPVEPHRRGVGLVFQDAALFPHLNVEANVAFGLRMAGMKKKESQHRVFEMLELVGLSGMEKRRVDGLSGGERQRVALARSLAPSPRLLLLDEPLGALDRNLRERLARDLRTILKKQQLTAVFVTHDQEEAFSLGDRIAVLLDGRLERMDRPEALSAYPGSPAVARFLGEPNVFTIKELPAGLRGYFGDLSDERAVLIRPEGIGLLPFIPAEGGGGRACKSLVGEKDAAFLSAHVKERRFFGAFFRVELDFGGGFVLTARLPVSMVPPEEGAEVELVLKEGMFFALNSVQRDR</sequence>
<dbReference type="Proteomes" id="UP000321899">
    <property type="component" value="Unassembled WGS sequence"/>
</dbReference>
<dbReference type="RefSeq" id="WP_139444960.1">
    <property type="nucleotide sequence ID" value="NZ_VDMB01000001.1"/>
</dbReference>
<dbReference type="GO" id="GO:0005524">
    <property type="term" value="F:ATP binding"/>
    <property type="evidence" value="ECO:0007669"/>
    <property type="project" value="UniProtKB-KW"/>
</dbReference>
<organism evidence="5 6">
    <name type="scientific">Desulfobotulus mexicanus</name>
    <dbReference type="NCBI Taxonomy" id="2586642"/>
    <lineage>
        <taxon>Bacteria</taxon>
        <taxon>Pseudomonadati</taxon>
        <taxon>Thermodesulfobacteriota</taxon>
        <taxon>Desulfobacteria</taxon>
        <taxon>Desulfobacterales</taxon>
        <taxon>Desulfobacteraceae</taxon>
        <taxon>Desulfobotulus</taxon>
    </lineage>
</organism>
<evidence type="ECO:0000256" key="3">
    <source>
        <dbReference type="ARBA" id="ARBA00022840"/>
    </source>
</evidence>
<keyword evidence="2" id="KW-0547">Nucleotide-binding</keyword>
<dbReference type="InterPro" id="IPR050093">
    <property type="entry name" value="ABC_SmlMolc_Importer"/>
</dbReference>
<keyword evidence="6" id="KW-1185">Reference proteome</keyword>
<dbReference type="InterPro" id="IPR017871">
    <property type="entry name" value="ABC_transporter-like_CS"/>
</dbReference>
<evidence type="ECO:0000256" key="1">
    <source>
        <dbReference type="ARBA" id="ARBA00022448"/>
    </source>
</evidence>
<dbReference type="InterPro" id="IPR013611">
    <property type="entry name" value="Transp-assoc_OB_typ2"/>
</dbReference>
<dbReference type="InterPro" id="IPR003439">
    <property type="entry name" value="ABC_transporter-like_ATP-bd"/>
</dbReference>
<evidence type="ECO:0000259" key="4">
    <source>
        <dbReference type="PROSITE" id="PS50893"/>
    </source>
</evidence>
<dbReference type="OrthoDB" id="9809450at2"/>
<comment type="caution">
    <text evidence="5">The sequence shown here is derived from an EMBL/GenBank/DDBJ whole genome shotgun (WGS) entry which is preliminary data.</text>
</comment>
<dbReference type="Gene3D" id="3.40.50.300">
    <property type="entry name" value="P-loop containing nucleotide triphosphate hydrolases"/>
    <property type="match status" value="1"/>
</dbReference>
<accession>A0A5Q4VIP0</accession>
<dbReference type="GO" id="GO:0015697">
    <property type="term" value="P:quaternary ammonium group transport"/>
    <property type="evidence" value="ECO:0007669"/>
    <property type="project" value="UniProtKB-ARBA"/>
</dbReference>
<dbReference type="GO" id="GO:0043190">
    <property type="term" value="C:ATP-binding cassette (ABC) transporter complex"/>
    <property type="evidence" value="ECO:0007669"/>
    <property type="project" value="InterPro"/>
</dbReference>
<dbReference type="InterPro" id="IPR003593">
    <property type="entry name" value="AAA+_ATPase"/>
</dbReference>
<keyword evidence="1" id="KW-0813">Transport</keyword>
<dbReference type="InterPro" id="IPR027417">
    <property type="entry name" value="P-loop_NTPase"/>
</dbReference>
<dbReference type="FunFam" id="3.40.50.300:FF:000425">
    <property type="entry name" value="Probable ABC transporter, ATP-binding subunit"/>
    <property type="match status" value="1"/>
</dbReference>
<dbReference type="AlphaFoldDB" id="A0A5Q4VIP0"/>
<evidence type="ECO:0000256" key="2">
    <source>
        <dbReference type="ARBA" id="ARBA00022741"/>
    </source>
</evidence>
<dbReference type="SUPFAM" id="SSF52540">
    <property type="entry name" value="P-loop containing nucleoside triphosphate hydrolases"/>
    <property type="match status" value="1"/>
</dbReference>
<dbReference type="EMBL" id="VDMB01000001">
    <property type="protein sequence ID" value="TYT76020.1"/>
    <property type="molecule type" value="Genomic_DNA"/>
</dbReference>
<protein>
    <submittedName>
        <fullName evidence="5">ABC transporter ATP-binding protein</fullName>
    </submittedName>
</protein>
<name>A0A5Q4VIP0_9BACT</name>
<proteinExistence type="predicted"/>